<organism evidence="2 3">
    <name type="scientific">Ichthyophthirius multifiliis</name>
    <name type="common">White spot disease agent</name>
    <name type="synonym">Ich</name>
    <dbReference type="NCBI Taxonomy" id="5932"/>
    <lineage>
        <taxon>Eukaryota</taxon>
        <taxon>Sar</taxon>
        <taxon>Alveolata</taxon>
        <taxon>Ciliophora</taxon>
        <taxon>Intramacronucleata</taxon>
        <taxon>Oligohymenophorea</taxon>
        <taxon>Hymenostomatida</taxon>
        <taxon>Ophryoglenina</taxon>
        <taxon>Ichthyophthirius</taxon>
    </lineage>
</organism>
<protein>
    <submittedName>
        <fullName evidence="2">Uncharacterized protein</fullName>
    </submittedName>
</protein>
<feature type="transmembrane region" description="Helical" evidence="1">
    <location>
        <begin position="64"/>
        <end position="90"/>
    </location>
</feature>
<accession>G0QV87</accession>
<evidence type="ECO:0000313" key="3">
    <source>
        <dbReference type="Proteomes" id="UP000008983"/>
    </source>
</evidence>
<evidence type="ECO:0000256" key="1">
    <source>
        <dbReference type="SAM" id="Phobius"/>
    </source>
</evidence>
<sequence>MLFLFLLEFLFLLFNFLYFFILVLSLNFQLNLLCLETYVFHIPTKCSCHMIIILSKYYSEIFSTIGIVFITFILYHLLLFLVLLLFIFCIQTIKYAIFQAQLIFLLTSLQGMSFIFSSIHYQTLLIFLFLVFT</sequence>
<dbReference type="AlphaFoldDB" id="G0QV87"/>
<evidence type="ECO:0000313" key="2">
    <source>
        <dbReference type="EMBL" id="EGR30871.1"/>
    </source>
</evidence>
<keyword evidence="3" id="KW-1185">Reference proteome</keyword>
<reference evidence="2 3" key="1">
    <citation type="submission" date="2011-07" db="EMBL/GenBank/DDBJ databases">
        <authorList>
            <person name="Coyne R."/>
            <person name="Brami D."/>
            <person name="Johnson J."/>
            <person name="Hostetler J."/>
            <person name="Hannick L."/>
            <person name="Clark T."/>
            <person name="Cassidy-Hanley D."/>
            <person name="Inman J."/>
        </authorList>
    </citation>
    <scope>NUCLEOTIDE SEQUENCE [LARGE SCALE GENOMIC DNA]</scope>
    <source>
        <strain evidence="2 3">G5</strain>
    </source>
</reference>
<keyword evidence="1" id="KW-1133">Transmembrane helix</keyword>
<dbReference type="InParanoid" id="G0QV87"/>
<keyword evidence="1" id="KW-0812">Transmembrane</keyword>
<keyword evidence="1" id="KW-0472">Membrane</keyword>
<name>G0QV87_ICHMU</name>
<feature type="transmembrane region" description="Helical" evidence="1">
    <location>
        <begin position="6"/>
        <end position="26"/>
    </location>
</feature>
<proteinExistence type="predicted"/>
<gene>
    <name evidence="2" type="ORF">IMG5_122020</name>
</gene>
<dbReference type="GeneID" id="14906997"/>
<dbReference type="EMBL" id="GL983935">
    <property type="protein sequence ID" value="EGR30871.1"/>
    <property type="molecule type" value="Genomic_DNA"/>
</dbReference>
<dbReference type="RefSeq" id="XP_004032458.1">
    <property type="nucleotide sequence ID" value="XM_004032410.1"/>
</dbReference>
<feature type="transmembrane region" description="Helical" evidence="1">
    <location>
        <begin position="102"/>
        <end position="132"/>
    </location>
</feature>
<dbReference type="Proteomes" id="UP000008983">
    <property type="component" value="Unassembled WGS sequence"/>
</dbReference>